<feature type="chain" id="PRO_5046091334" description="Secreted protein" evidence="1">
    <location>
        <begin position="23"/>
        <end position="743"/>
    </location>
</feature>
<protein>
    <recommendedName>
        <fullName evidence="4">Secreted protein</fullName>
    </recommendedName>
</protein>
<feature type="signal peptide" evidence="1">
    <location>
        <begin position="1"/>
        <end position="22"/>
    </location>
</feature>
<keyword evidence="1" id="KW-0732">Signal</keyword>
<dbReference type="Proteomes" id="UP000662747">
    <property type="component" value="Chromosome"/>
</dbReference>
<keyword evidence="3" id="KW-1185">Reference proteome</keyword>
<evidence type="ECO:0000256" key="1">
    <source>
        <dbReference type="SAM" id="SignalP"/>
    </source>
</evidence>
<proteinExistence type="predicted"/>
<name>A0ABX7NWP1_9BACT</name>
<evidence type="ECO:0008006" key="4">
    <source>
        <dbReference type="Google" id="ProtNLM"/>
    </source>
</evidence>
<sequence length="743" mass="81742">MKTLLPAVIGVALLVPPSSAEACGVFEESPIQVHTTHPDRPFDTFAAGHLGVLREWYRHMYLAYAYRTMMGVPTTADEQQHLVAMWSVRQGDKPLVAESDAMKHWLDARAQVAPAPPAAMPRAVEEQDYASYARIQSDAFLKAADTARALAREWKEHPALVEEWVRNQDTVFGPCAGLPPLDAKLDEGLKPAQKARRQAEHDYQAAAASFYCGDYDSAASAFQDISQSKDSPYQALGAYLVARSRVRQALFSRKETSFLSEPSTAPEFLGRLAEADKLLDGVLANPKWAQVHGPARRLRSLVRSRIQPDTWGCELLSRVLQPGTGSSLGAELADLDLLGWRAERCTNLPAPAAELAEWLVTTREQASPEYIDEEAARKAYGVAVARWKKTAHVPWLVTALLKARVDSPGLDALLADAAKVAPTSPAGVTVAYRSAHLLRERGDLKAAQARLAAAPLELTKDQVSTDNLLRQERFAAARSWEELFRNSTRRQAGVSSPENFSDAMDTPPDARPVSFGEEVLPVLEPRVTAQRMAELAASDSLSPALRRWVSWTALAKAMVVGDDEALRATAKSLAKTEPAAKEELLAIDAKPTPEERRFEAQVLLMGLPTVSPRLEPYPRIVSADPKFDLTLDVAGAKNWWCAPKAGEPVKPFPFASEAEQQAAASEWKTLIDAGDSVPYFARVALDWAKAHPEDPRSPKALFRVVRASRRGCRQGTAEAKEAFRYLHEHYKTSPWAKKATRVY</sequence>
<reference evidence="2 3" key="1">
    <citation type="submission" date="2021-02" db="EMBL/GenBank/DDBJ databases">
        <title>De Novo genome assembly of isolated myxobacteria.</title>
        <authorList>
            <person name="Stevens D.C."/>
        </authorList>
    </citation>
    <scope>NUCLEOTIDE SEQUENCE [LARGE SCALE GENOMIC DNA]</scope>
    <source>
        <strain evidence="3">SCPEA02</strain>
    </source>
</reference>
<organism evidence="2 3">
    <name type="scientific">Pyxidicoccus parkwayensis</name>
    <dbReference type="NCBI Taxonomy" id="2813578"/>
    <lineage>
        <taxon>Bacteria</taxon>
        <taxon>Pseudomonadati</taxon>
        <taxon>Myxococcota</taxon>
        <taxon>Myxococcia</taxon>
        <taxon>Myxococcales</taxon>
        <taxon>Cystobacterineae</taxon>
        <taxon>Myxococcaceae</taxon>
        <taxon>Pyxidicoccus</taxon>
    </lineage>
</organism>
<gene>
    <name evidence="2" type="ORF">JY651_42710</name>
</gene>
<evidence type="ECO:0000313" key="3">
    <source>
        <dbReference type="Proteomes" id="UP000662747"/>
    </source>
</evidence>
<accession>A0ABX7NWP1</accession>
<dbReference type="RefSeq" id="WP_206723373.1">
    <property type="nucleotide sequence ID" value="NZ_CP071090.1"/>
</dbReference>
<dbReference type="EMBL" id="CP071090">
    <property type="protein sequence ID" value="QSQ21796.1"/>
    <property type="molecule type" value="Genomic_DNA"/>
</dbReference>
<evidence type="ECO:0000313" key="2">
    <source>
        <dbReference type="EMBL" id="QSQ21796.1"/>
    </source>
</evidence>